<organism evidence="9">
    <name type="scientific">Gaeumannomyces tritici (strain R3-111a-1)</name>
    <name type="common">Wheat and barley take-all root rot fungus</name>
    <name type="synonym">Gaeumannomyces graminis var. tritici</name>
    <dbReference type="NCBI Taxonomy" id="644352"/>
    <lineage>
        <taxon>Eukaryota</taxon>
        <taxon>Fungi</taxon>
        <taxon>Dikarya</taxon>
        <taxon>Ascomycota</taxon>
        <taxon>Pezizomycotina</taxon>
        <taxon>Sordariomycetes</taxon>
        <taxon>Sordariomycetidae</taxon>
        <taxon>Magnaporthales</taxon>
        <taxon>Magnaporthaceae</taxon>
        <taxon>Gaeumannomyces</taxon>
    </lineage>
</organism>
<dbReference type="RefSeq" id="XP_009217434.1">
    <property type="nucleotide sequence ID" value="XM_009219170.1"/>
</dbReference>
<dbReference type="HOGENOM" id="CLU_116866_0_0_1"/>
<gene>
    <name evidence="10" type="primary">20341863</name>
    <name evidence="9" type="ORF">GGTG_01405</name>
</gene>
<keyword evidence="5" id="KW-0472">Membrane</keyword>
<keyword evidence="6" id="KW-0325">Glycoprotein</keyword>
<evidence type="ECO:0000256" key="4">
    <source>
        <dbReference type="ARBA" id="ARBA00022989"/>
    </source>
</evidence>
<dbReference type="PANTHER" id="PTHR24269:SF16">
    <property type="entry name" value="PROTEIN SLG1"/>
    <property type="match status" value="1"/>
</dbReference>
<name>J3NJH3_GAET3</name>
<dbReference type="PANTHER" id="PTHR24269">
    <property type="entry name" value="KREMEN PROTEIN"/>
    <property type="match status" value="1"/>
</dbReference>
<evidence type="ECO:0000256" key="3">
    <source>
        <dbReference type="ARBA" id="ARBA00022729"/>
    </source>
</evidence>
<dbReference type="PROSITE" id="PS51212">
    <property type="entry name" value="WSC"/>
    <property type="match status" value="1"/>
</dbReference>
<reference evidence="10" key="5">
    <citation type="submission" date="2018-04" db="UniProtKB">
        <authorList>
            <consortium name="EnsemblFungi"/>
        </authorList>
    </citation>
    <scope>IDENTIFICATION</scope>
    <source>
        <strain evidence="10">R3-111a-1</strain>
    </source>
</reference>
<evidence type="ECO:0000313" key="11">
    <source>
        <dbReference type="Proteomes" id="UP000006039"/>
    </source>
</evidence>
<evidence type="ECO:0000259" key="8">
    <source>
        <dbReference type="PROSITE" id="PS51212"/>
    </source>
</evidence>
<evidence type="ECO:0000256" key="1">
    <source>
        <dbReference type="ARBA" id="ARBA00004167"/>
    </source>
</evidence>
<dbReference type="Pfam" id="PF01822">
    <property type="entry name" value="WSC"/>
    <property type="match status" value="1"/>
</dbReference>
<keyword evidence="3 7" id="KW-0732">Signal</keyword>
<dbReference type="STRING" id="644352.J3NJH3"/>
<dbReference type="eggNOG" id="KOG4157">
    <property type="taxonomic scope" value="Eukaryota"/>
</dbReference>
<sequence length="183" mass="19350">MARGSFGPVPGALHLTLILTLPLLLLLLLAPAPARAQQQQQQQQPTIYSPPAGSKFKYSGCYNETTDLPGTARERALDGSHRVSPGSMTVQACIDFCDGGEKPYKYAGLEFSRECWCGNRLSVLATKFDDSECNTACDGDQKSICGGPMKLSVYVNGAPRSAAGVSVVVAIAVGVATTVRILL</sequence>
<protein>
    <recommendedName>
        <fullName evidence="8">WSC domain-containing protein</fullName>
    </recommendedName>
</protein>
<feature type="chain" id="PRO_5015094152" description="WSC domain-containing protein" evidence="7">
    <location>
        <begin position="37"/>
        <end position="183"/>
    </location>
</feature>
<evidence type="ECO:0000256" key="6">
    <source>
        <dbReference type="ARBA" id="ARBA00023180"/>
    </source>
</evidence>
<keyword evidence="11" id="KW-1185">Reference proteome</keyword>
<reference evidence="11" key="1">
    <citation type="submission" date="2010-07" db="EMBL/GenBank/DDBJ databases">
        <title>The genome sequence of Gaeumannomyces graminis var. tritici strain R3-111a-1.</title>
        <authorList>
            <consortium name="The Broad Institute Genome Sequencing Platform"/>
            <person name="Ma L.-J."/>
            <person name="Dead R."/>
            <person name="Young S."/>
            <person name="Zeng Q."/>
            <person name="Koehrsen M."/>
            <person name="Alvarado L."/>
            <person name="Berlin A."/>
            <person name="Chapman S.B."/>
            <person name="Chen Z."/>
            <person name="Freedman E."/>
            <person name="Gellesch M."/>
            <person name="Goldberg J."/>
            <person name="Griggs A."/>
            <person name="Gujja S."/>
            <person name="Heilman E.R."/>
            <person name="Heiman D."/>
            <person name="Hepburn T."/>
            <person name="Howarth C."/>
            <person name="Jen D."/>
            <person name="Larson L."/>
            <person name="Mehta T."/>
            <person name="Neiman D."/>
            <person name="Pearson M."/>
            <person name="Roberts A."/>
            <person name="Saif S."/>
            <person name="Shea T."/>
            <person name="Shenoy N."/>
            <person name="Sisk P."/>
            <person name="Stolte C."/>
            <person name="Sykes S."/>
            <person name="Walk T."/>
            <person name="White J."/>
            <person name="Yandava C."/>
            <person name="Haas B."/>
            <person name="Nusbaum C."/>
            <person name="Birren B."/>
        </authorList>
    </citation>
    <scope>NUCLEOTIDE SEQUENCE [LARGE SCALE GENOMIC DNA]</scope>
    <source>
        <strain evidence="11">R3-111a-1</strain>
    </source>
</reference>
<dbReference type="GeneID" id="20341863"/>
<dbReference type="SMART" id="SM00321">
    <property type="entry name" value="WSC"/>
    <property type="match status" value="1"/>
</dbReference>
<accession>J3NJH3</accession>
<dbReference type="VEuPathDB" id="FungiDB:GGTG_01405"/>
<evidence type="ECO:0000256" key="5">
    <source>
        <dbReference type="ARBA" id="ARBA00023136"/>
    </source>
</evidence>
<reference evidence="9" key="3">
    <citation type="submission" date="2010-09" db="EMBL/GenBank/DDBJ databases">
        <title>Annotation of Gaeumannomyces graminis var. tritici R3-111a-1.</title>
        <authorList>
            <consortium name="The Broad Institute Genome Sequencing Platform"/>
            <person name="Ma L.-J."/>
            <person name="Dead R."/>
            <person name="Young S.K."/>
            <person name="Zeng Q."/>
            <person name="Gargeya S."/>
            <person name="Fitzgerald M."/>
            <person name="Haas B."/>
            <person name="Abouelleil A."/>
            <person name="Alvarado L."/>
            <person name="Arachchi H.M."/>
            <person name="Berlin A."/>
            <person name="Brown A."/>
            <person name="Chapman S.B."/>
            <person name="Chen Z."/>
            <person name="Dunbar C."/>
            <person name="Freedman E."/>
            <person name="Gearin G."/>
            <person name="Gellesch M."/>
            <person name="Goldberg J."/>
            <person name="Griggs A."/>
            <person name="Gujja S."/>
            <person name="Heiman D."/>
            <person name="Howarth C."/>
            <person name="Larson L."/>
            <person name="Lui A."/>
            <person name="MacDonald P.J.P."/>
            <person name="Mehta T."/>
            <person name="Montmayeur A."/>
            <person name="Murphy C."/>
            <person name="Neiman D."/>
            <person name="Pearson M."/>
            <person name="Priest M."/>
            <person name="Roberts A."/>
            <person name="Saif S."/>
            <person name="Shea T."/>
            <person name="Shenoy N."/>
            <person name="Sisk P."/>
            <person name="Stolte C."/>
            <person name="Sykes S."/>
            <person name="Yandava C."/>
            <person name="Wortman J."/>
            <person name="Nusbaum C."/>
            <person name="Birren B."/>
        </authorList>
    </citation>
    <scope>NUCLEOTIDE SEQUENCE</scope>
    <source>
        <strain evidence="9">R3-111a-1</strain>
    </source>
</reference>
<dbReference type="InterPro" id="IPR051836">
    <property type="entry name" value="Kremen_rcpt"/>
</dbReference>
<dbReference type="InterPro" id="IPR002889">
    <property type="entry name" value="WSC_carb-bd"/>
</dbReference>
<keyword evidence="4" id="KW-1133">Transmembrane helix</keyword>
<evidence type="ECO:0000313" key="9">
    <source>
        <dbReference type="EMBL" id="EJT81425.1"/>
    </source>
</evidence>
<keyword evidence="2" id="KW-0812">Transmembrane</keyword>
<evidence type="ECO:0000313" key="10">
    <source>
        <dbReference type="EnsemblFungi" id="EJT81425"/>
    </source>
</evidence>
<dbReference type="Proteomes" id="UP000006039">
    <property type="component" value="Unassembled WGS sequence"/>
</dbReference>
<feature type="domain" description="WSC" evidence="8">
    <location>
        <begin position="55"/>
        <end position="157"/>
    </location>
</feature>
<comment type="subcellular location">
    <subcellularLocation>
        <location evidence="1">Membrane</location>
        <topology evidence="1">Single-pass membrane protein</topology>
    </subcellularLocation>
</comment>
<evidence type="ECO:0000256" key="2">
    <source>
        <dbReference type="ARBA" id="ARBA00022692"/>
    </source>
</evidence>
<dbReference type="OrthoDB" id="5985073at2759"/>
<dbReference type="GO" id="GO:0005886">
    <property type="term" value="C:plasma membrane"/>
    <property type="evidence" value="ECO:0007669"/>
    <property type="project" value="TreeGrafter"/>
</dbReference>
<evidence type="ECO:0000256" key="7">
    <source>
        <dbReference type="SAM" id="SignalP"/>
    </source>
</evidence>
<reference evidence="10" key="4">
    <citation type="journal article" date="2015" name="G3 (Bethesda)">
        <title>Genome sequences of three phytopathogenic species of the Magnaporthaceae family of fungi.</title>
        <authorList>
            <person name="Okagaki L.H."/>
            <person name="Nunes C.C."/>
            <person name="Sailsbery J."/>
            <person name="Clay B."/>
            <person name="Brown D."/>
            <person name="John T."/>
            <person name="Oh Y."/>
            <person name="Young N."/>
            <person name="Fitzgerald M."/>
            <person name="Haas B.J."/>
            <person name="Zeng Q."/>
            <person name="Young S."/>
            <person name="Adiconis X."/>
            <person name="Fan L."/>
            <person name="Levin J.Z."/>
            <person name="Mitchell T.K."/>
            <person name="Okubara P.A."/>
            <person name="Farman M.L."/>
            <person name="Kohn L.M."/>
            <person name="Birren B."/>
            <person name="Ma L.-J."/>
            <person name="Dean R.A."/>
        </authorList>
    </citation>
    <scope>NUCLEOTIDE SEQUENCE</scope>
    <source>
        <strain evidence="10">R3-111a-1</strain>
    </source>
</reference>
<dbReference type="EMBL" id="GL385395">
    <property type="protein sequence ID" value="EJT81425.1"/>
    <property type="molecule type" value="Genomic_DNA"/>
</dbReference>
<reference evidence="9" key="2">
    <citation type="submission" date="2010-07" db="EMBL/GenBank/DDBJ databases">
        <authorList>
            <consortium name="The Broad Institute Genome Sequencing Platform"/>
            <consortium name="Broad Institute Genome Sequencing Center for Infectious Disease"/>
            <person name="Ma L.-J."/>
            <person name="Dead R."/>
            <person name="Young S."/>
            <person name="Zeng Q."/>
            <person name="Koehrsen M."/>
            <person name="Alvarado L."/>
            <person name="Berlin A."/>
            <person name="Chapman S.B."/>
            <person name="Chen Z."/>
            <person name="Freedman E."/>
            <person name="Gellesch M."/>
            <person name="Goldberg J."/>
            <person name="Griggs A."/>
            <person name="Gujja S."/>
            <person name="Heilman E.R."/>
            <person name="Heiman D."/>
            <person name="Hepburn T."/>
            <person name="Howarth C."/>
            <person name="Jen D."/>
            <person name="Larson L."/>
            <person name="Mehta T."/>
            <person name="Neiman D."/>
            <person name="Pearson M."/>
            <person name="Roberts A."/>
            <person name="Saif S."/>
            <person name="Shea T."/>
            <person name="Shenoy N."/>
            <person name="Sisk P."/>
            <person name="Stolte C."/>
            <person name="Sykes S."/>
            <person name="Walk T."/>
            <person name="White J."/>
            <person name="Yandava C."/>
            <person name="Haas B."/>
            <person name="Nusbaum C."/>
            <person name="Birren B."/>
        </authorList>
    </citation>
    <scope>NUCLEOTIDE SEQUENCE</scope>
    <source>
        <strain evidence="9">R3-111a-1</strain>
    </source>
</reference>
<dbReference type="AlphaFoldDB" id="J3NJH3"/>
<proteinExistence type="predicted"/>
<feature type="signal peptide" evidence="7">
    <location>
        <begin position="1"/>
        <end position="36"/>
    </location>
</feature>
<dbReference type="EnsemblFungi" id="EJT81425">
    <property type="protein sequence ID" value="EJT81425"/>
    <property type="gene ID" value="GGTG_01405"/>
</dbReference>